<keyword evidence="2" id="KW-1185">Reference proteome</keyword>
<name>A0A518HUP3_9BACT</name>
<dbReference type="Pfam" id="PF08811">
    <property type="entry name" value="DUF1800"/>
    <property type="match status" value="1"/>
</dbReference>
<dbReference type="AlphaFoldDB" id="A0A518HUP3"/>
<dbReference type="RefSeq" id="WP_145388858.1">
    <property type="nucleotide sequence ID" value="NZ_CP037423.1"/>
</dbReference>
<evidence type="ECO:0008006" key="3">
    <source>
        <dbReference type="Google" id="ProtNLM"/>
    </source>
</evidence>
<reference evidence="1 2" key="1">
    <citation type="submission" date="2019-03" db="EMBL/GenBank/DDBJ databases">
        <title>Deep-cultivation of Planctomycetes and their phenomic and genomic characterization uncovers novel biology.</title>
        <authorList>
            <person name="Wiegand S."/>
            <person name="Jogler M."/>
            <person name="Boedeker C."/>
            <person name="Pinto D."/>
            <person name="Vollmers J."/>
            <person name="Rivas-Marin E."/>
            <person name="Kohn T."/>
            <person name="Peeters S.H."/>
            <person name="Heuer A."/>
            <person name="Rast P."/>
            <person name="Oberbeckmann S."/>
            <person name="Bunk B."/>
            <person name="Jeske O."/>
            <person name="Meyerdierks A."/>
            <person name="Storesund J.E."/>
            <person name="Kallscheuer N."/>
            <person name="Luecker S."/>
            <person name="Lage O.M."/>
            <person name="Pohl T."/>
            <person name="Merkel B.J."/>
            <person name="Hornburger P."/>
            <person name="Mueller R.-W."/>
            <person name="Bruemmer F."/>
            <person name="Labrenz M."/>
            <person name="Spormann A.M."/>
            <person name="Op den Camp H."/>
            <person name="Overmann J."/>
            <person name="Amann R."/>
            <person name="Jetten M.S.M."/>
            <person name="Mascher T."/>
            <person name="Medema M.H."/>
            <person name="Devos D.P."/>
            <person name="Kaster A.-K."/>
            <person name="Ovreas L."/>
            <person name="Rohde M."/>
            <person name="Galperin M.Y."/>
            <person name="Jogler C."/>
        </authorList>
    </citation>
    <scope>NUCLEOTIDE SEQUENCE [LARGE SCALE GENOMIC DNA]</scope>
    <source>
        <strain evidence="1 2">Enr13</strain>
    </source>
</reference>
<evidence type="ECO:0000313" key="1">
    <source>
        <dbReference type="EMBL" id="QDV44534.1"/>
    </source>
</evidence>
<dbReference type="InterPro" id="IPR014917">
    <property type="entry name" value="DUF1800"/>
</dbReference>
<evidence type="ECO:0000313" key="2">
    <source>
        <dbReference type="Proteomes" id="UP000319004"/>
    </source>
</evidence>
<sequence length="451" mass="50058">MKVANLAEWKPYEPTESRPWDLRLVHHLHRRAGFGANWGELQRDIDAGPQDAVSRILTVANLTKSFGDAGIGGEPKALTNSATDFDSLQQLIGDAAVSSGDINRLKAWWFYRMLYCGDPLTERMTLMWHNHFATSNLKVANVAMMKRQNDLMRQHALGKFGDLLRAVIKDAAMMVWLDANANRKGKPNENLARELMELFTLGVGHYSETDVKEVARALTGWTVRGGDFEHVMAYHDGGTKQILGEQGSFDGDDVLDILLKQEPLARRIAMRLCEAFFGEAVITDDALDELAGGLRDHDLDIGWAVETILRSETFFSDTNIGNRVHDPIQFMIGPLRALEMLDPPPSTLLLAEWASKLGQDLFYPPNVFGWPGGRSWLTTRTMIGRANYVSALCRGELHRPNHPPDIEALAIKQGCSTPADQSKLASTLLLGHENAPGDIEAILRRPASQLG</sequence>
<dbReference type="EMBL" id="CP037423">
    <property type="protein sequence ID" value="QDV44534.1"/>
    <property type="molecule type" value="Genomic_DNA"/>
</dbReference>
<dbReference type="Proteomes" id="UP000319004">
    <property type="component" value="Chromosome"/>
</dbReference>
<accession>A0A518HUP3</accession>
<organism evidence="1 2">
    <name type="scientific">Stieleria neptunia</name>
    <dbReference type="NCBI Taxonomy" id="2527979"/>
    <lineage>
        <taxon>Bacteria</taxon>
        <taxon>Pseudomonadati</taxon>
        <taxon>Planctomycetota</taxon>
        <taxon>Planctomycetia</taxon>
        <taxon>Pirellulales</taxon>
        <taxon>Pirellulaceae</taxon>
        <taxon>Stieleria</taxon>
    </lineage>
</organism>
<dbReference type="OrthoDB" id="9772295at2"/>
<protein>
    <recommendedName>
        <fullName evidence="3">DUF1800 domain-containing protein</fullName>
    </recommendedName>
</protein>
<proteinExistence type="predicted"/>
<dbReference type="KEGG" id="snep:Enr13x_44000"/>
<gene>
    <name evidence="1" type="ORF">Enr13x_44000</name>
</gene>